<protein>
    <submittedName>
        <fullName evidence="3">Molybdopterin-dependent oxidoreductase-like protein</fullName>
    </submittedName>
</protein>
<proteinExistence type="predicted"/>
<dbReference type="InterPro" id="IPR000572">
    <property type="entry name" value="OxRdtase_Mopterin-bd_dom"/>
</dbReference>
<comment type="caution">
    <text evidence="3">The sequence shown here is derived from an EMBL/GenBank/DDBJ whole genome shotgun (WGS) entry which is preliminary data.</text>
</comment>
<feature type="chain" id="PRO_5019536934" evidence="1">
    <location>
        <begin position="23"/>
        <end position="186"/>
    </location>
</feature>
<dbReference type="AlphaFoldDB" id="A0A420WQP9"/>
<dbReference type="Pfam" id="PF00174">
    <property type="entry name" value="Oxidored_molyb"/>
    <property type="match status" value="1"/>
</dbReference>
<dbReference type="SUPFAM" id="SSF56524">
    <property type="entry name" value="Oxidoreductase molybdopterin-binding domain"/>
    <property type="match status" value="1"/>
</dbReference>
<evidence type="ECO:0000313" key="3">
    <source>
        <dbReference type="EMBL" id="RKQ73377.1"/>
    </source>
</evidence>
<accession>A0A420WQP9</accession>
<keyword evidence="1" id="KW-0732">Signal</keyword>
<evidence type="ECO:0000256" key="1">
    <source>
        <dbReference type="SAM" id="SignalP"/>
    </source>
</evidence>
<organism evidence="3 4">
    <name type="scientific">Oceanibaculum indicum</name>
    <dbReference type="NCBI Taxonomy" id="526216"/>
    <lineage>
        <taxon>Bacteria</taxon>
        <taxon>Pseudomonadati</taxon>
        <taxon>Pseudomonadota</taxon>
        <taxon>Alphaproteobacteria</taxon>
        <taxon>Rhodospirillales</taxon>
        <taxon>Oceanibaculaceae</taxon>
        <taxon>Oceanibaculum</taxon>
    </lineage>
</organism>
<evidence type="ECO:0000313" key="4">
    <source>
        <dbReference type="Proteomes" id="UP000277424"/>
    </source>
</evidence>
<feature type="signal peptide" evidence="1">
    <location>
        <begin position="1"/>
        <end position="22"/>
    </location>
</feature>
<dbReference type="InterPro" id="IPR036374">
    <property type="entry name" value="OxRdtase_Mopterin-bd_sf"/>
</dbReference>
<gene>
    <name evidence="3" type="ORF">BCL74_1165</name>
</gene>
<dbReference type="Gene3D" id="3.90.420.10">
    <property type="entry name" value="Oxidoreductase, molybdopterin-binding domain"/>
    <property type="match status" value="1"/>
</dbReference>
<name>A0A420WQP9_9PROT</name>
<dbReference type="EMBL" id="RBIG01000001">
    <property type="protein sequence ID" value="RKQ73377.1"/>
    <property type="molecule type" value="Genomic_DNA"/>
</dbReference>
<dbReference type="OrthoDB" id="9798763at2"/>
<evidence type="ECO:0000259" key="2">
    <source>
        <dbReference type="Pfam" id="PF00174"/>
    </source>
</evidence>
<feature type="domain" description="Oxidoreductase molybdopterin-binding" evidence="2">
    <location>
        <begin position="94"/>
        <end position="177"/>
    </location>
</feature>
<dbReference type="Proteomes" id="UP000277424">
    <property type="component" value="Unassembled WGS sequence"/>
</dbReference>
<sequence>MKSRLFGAFVALGLLVSSAVSAQQLPEPSGPVVLTITGTVDKSNRGPFDPFMDGLLKSHGVTGFEKAVAFDLPMLEALGMKSLTVRYPEWPKGYTFEGPLLRDVLKAAGARGSTIRFLGLDGYEPEIPVTDAYNHDAVLAVKADGRYLGIGDRGPVWLVYPRDTDPKLKGMDDSKWLWAGFYMTVE</sequence>
<dbReference type="RefSeq" id="WP_121218226.1">
    <property type="nucleotide sequence ID" value="NZ_RBIG01000001.1"/>
</dbReference>
<reference evidence="3 4" key="1">
    <citation type="submission" date="2018-10" db="EMBL/GenBank/DDBJ databases">
        <title>Comparative analysis of microorganisms from saline springs in Andes Mountain Range, Colombia.</title>
        <authorList>
            <person name="Rubin E."/>
        </authorList>
    </citation>
    <scope>NUCLEOTIDE SEQUENCE [LARGE SCALE GENOMIC DNA]</scope>
    <source>
        <strain evidence="3 4">USBA 36</strain>
    </source>
</reference>